<accession>A0A2H3B1M5</accession>
<evidence type="ECO:0000313" key="1">
    <source>
        <dbReference type="EMBL" id="PBK64765.1"/>
    </source>
</evidence>
<evidence type="ECO:0000313" key="2">
    <source>
        <dbReference type="Proteomes" id="UP000218334"/>
    </source>
</evidence>
<protein>
    <submittedName>
        <fullName evidence="1">Uncharacterized protein</fullName>
    </submittedName>
</protein>
<keyword evidence="2" id="KW-1185">Reference proteome</keyword>
<name>A0A2H3B1M5_9AGAR</name>
<reference evidence="2" key="1">
    <citation type="journal article" date="2017" name="Nat. Ecol. Evol.">
        <title>Genome expansion and lineage-specific genetic innovations in the forest pathogenic fungi Armillaria.</title>
        <authorList>
            <person name="Sipos G."/>
            <person name="Prasanna A.N."/>
            <person name="Walter M.C."/>
            <person name="O'Connor E."/>
            <person name="Balint B."/>
            <person name="Krizsan K."/>
            <person name="Kiss B."/>
            <person name="Hess J."/>
            <person name="Varga T."/>
            <person name="Slot J."/>
            <person name="Riley R."/>
            <person name="Boka B."/>
            <person name="Rigling D."/>
            <person name="Barry K."/>
            <person name="Lee J."/>
            <person name="Mihaltcheva S."/>
            <person name="LaButti K."/>
            <person name="Lipzen A."/>
            <person name="Waldron R."/>
            <person name="Moloney N.M."/>
            <person name="Sperisen C."/>
            <person name="Kredics L."/>
            <person name="Vagvoelgyi C."/>
            <person name="Patrignani A."/>
            <person name="Fitzpatrick D."/>
            <person name="Nagy I."/>
            <person name="Doyle S."/>
            <person name="Anderson J.B."/>
            <person name="Grigoriev I.V."/>
            <person name="Gueldener U."/>
            <person name="Muensterkoetter M."/>
            <person name="Nagy L.G."/>
        </authorList>
    </citation>
    <scope>NUCLEOTIDE SEQUENCE [LARGE SCALE GENOMIC DNA]</scope>
    <source>
        <strain evidence="2">28-4</strain>
    </source>
</reference>
<dbReference type="AlphaFoldDB" id="A0A2H3B1M5"/>
<gene>
    <name evidence="1" type="ORF">ARMSODRAFT_1053402</name>
</gene>
<dbReference type="Proteomes" id="UP000218334">
    <property type="component" value="Unassembled WGS sequence"/>
</dbReference>
<organism evidence="1 2">
    <name type="scientific">Armillaria solidipes</name>
    <dbReference type="NCBI Taxonomy" id="1076256"/>
    <lineage>
        <taxon>Eukaryota</taxon>
        <taxon>Fungi</taxon>
        <taxon>Dikarya</taxon>
        <taxon>Basidiomycota</taxon>
        <taxon>Agaricomycotina</taxon>
        <taxon>Agaricomycetes</taxon>
        <taxon>Agaricomycetidae</taxon>
        <taxon>Agaricales</taxon>
        <taxon>Marasmiineae</taxon>
        <taxon>Physalacriaceae</taxon>
        <taxon>Armillaria</taxon>
    </lineage>
</organism>
<proteinExistence type="predicted"/>
<dbReference type="EMBL" id="KZ293449">
    <property type="protein sequence ID" value="PBK64765.1"/>
    <property type="molecule type" value="Genomic_DNA"/>
</dbReference>
<sequence length="184" mass="20610">MRPSIPLRLAQALHQAYGTGGEAAGTINVGVARMKTVRMMVKIPAPTLHLHPVSFSGDHLWNENAGMSLASLAIMHSPGWTFSSDFGCHVLRSCTRYAGDGQRWQQVGLVNRNGWIEGWTRYARGKNGRRSCIMESSLLLTLSRPKLEEIYALTRQSLVEGYRFRYAARRDDESESCAVVIEER</sequence>